<dbReference type="PANTHER" id="PTHR43156:SF9">
    <property type="entry name" value="HAMP DOMAIN-CONTAINING PROTEIN"/>
    <property type="match status" value="1"/>
</dbReference>
<feature type="coiled-coil region" evidence="2">
    <location>
        <begin position="122"/>
        <end position="181"/>
    </location>
</feature>
<evidence type="ECO:0000313" key="6">
    <source>
        <dbReference type="Proteomes" id="UP000576082"/>
    </source>
</evidence>
<dbReference type="RefSeq" id="WP_169658038.1">
    <property type="nucleotide sequence ID" value="NZ_JABANE010000048.1"/>
</dbReference>
<keyword evidence="1" id="KW-0378">Hydrolase</keyword>
<keyword evidence="6" id="KW-1185">Reference proteome</keyword>
<evidence type="ECO:0000313" key="5">
    <source>
        <dbReference type="EMBL" id="NME69781.1"/>
    </source>
</evidence>
<feature type="domain" description="PPM-type phosphatase" evidence="4">
    <location>
        <begin position="200"/>
        <end position="423"/>
    </location>
</feature>
<feature type="transmembrane region" description="Helical" evidence="3">
    <location>
        <begin position="47"/>
        <end position="73"/>
    </location>
</feature>
<dbReference type="PANTHER" id="PTHR43156">
    <property type="entry name" value="STAGE II SPORULATION PROTEIN E-RELATED"/>
    <property type="match status" value="1"/>
</dbReference>
<dbReference type="Pfam" id="PF07228">
    <property type="entry name" value="SpoIIE"/>
    <property type="match status" value="1"/>
</dbReference>
<accession>A0A7X9RW30</accession>
<dbReference type="Gene3D" id="3.60.40.10">
    <property type="entry name" value="PPM-type phosphatase domain"/>
    <property type="match status" value="1"/>
</dbReference>
<keyword evidence="3" id="KW-1133">Transmembrane helix</keyword>
<dbReference type="InterPro" id="IPR036457">
    <property type="entry name" value="PPM-type-like_dom_sf"/>
</dbReference>
<organism evidence="5 6">
    <name type="scientific">Flammeovirga aprica JL-4</name>
    <dbReference type="NCBI Taxonomy" id="694437"/>
    <lineage>
        <taxon>Bacteria</taxon>
        <taxon>Pseudomonadati</taxon>
        <taxon>Bacteroidota</taxon>
        <taxon>Cytophagia</taxon>
        <taxon>Cytophagales</taxon>
        <taxon>Flammeovirgaceae</taxon>
        <taxon>Flammeovirga</taxon>
    </lineage>
</organism>
<gene>
    <name evidence="5" type="ORF">HHU12_17530</name>
</gene>
<keyword evidence="2" id="KW-0175">Coiled coil</keyword>
<proteinExistence type="predicted"/>
<protein>
    <submittedName>
        <fullName evidence="5">SpoIIE family protein phosphatase</fullName>
    </submittedName>
</protein>
<dbReference type="SMART" id="SM00331">
    <property type="entry name" value="PP2C_SIG"/>
    <property type="match status" value="1"/>
</dbReference>
<dbReference type="InterPro" id="IPR052016">
    <property type="entry name" value="Bact_Sigma-Reg"/>
</dbReference>
<name>A0A7X9RW30_9BACT</name>
<dbReference type="Proteomes" id="UP000576082">
    <property type="component" value="Unassembled WGS sequence"/>
</dbReference>
<sequence length="424" mass="48773">MISPIREEVRRHLQVVFLVSVITTFCIFQGGATAPTIFFFLSPLLSAYLFFGLKSANIYATLCFMIITGLLILNLTDSSLIKYMEFDSEIPEKLIQFMVFIGVSFEIIWTINRYEEAQTTFLKEIKIQHEEIISQEEELRQQQEELITTKEHENQLVKAEVNQQKLEKEKLLAKTELLEIQDALKYASKIQQTMLPDKSRLDDFFDEHAVFYRPKDLVSGDFYFVNDYGKTSLVVLGDCTGHGISASLLSIVIMSYFEGLPFLPELPSELLSDLHEILLHRLNQSFDTRYSQNDGAELTVIYMTDKHIQYSSAKGKLLKVNEKGVKILPSTNRSVGGYLRSNRAFENHSITLSPDDVMVMYTDGYPDQQLKDGGKVGKVAFGKLCEDFYRKYGKDWLKTLNNFAEDNFLEKQRDDITVFCFNKN</sequence>
<comment type="caution">
    <text evidence="5">The sequence shown here is derived from an EMBL/GenBank/DDBJ whole genome shotgun (WGS) entry which is preliminary data.</text>
</comment>
<dbReference type="AlphaFoldDB" id="A0A7X9RW30"/>
<keyword evidence="3" id="KW-0472">Membrane</keyword>
<dbReference type="EMBL" id="JABANE010000048">
    <property type="protein sequence ID" value="NME69781.1"/>
    <property type="molecule type" value="Genomic_DNA"/>
</dbReference>
<evidence type="ECO:0000256" key="1">
    <source>
        <dbReference type="ARBA" id="ARBA00022801"/>
    </source>
</evidence>
<dbReference type="GO" id="GO:0016791">
    <property type="term" value="F:phosphatase activity"/>
    <property type="evidence" value="ECO:0007669"/>
    <property type="project" value="TreeGrafter"/>
</dbReference>
<evidence type="ECO:0000256" key="3">
    <source>
        <dbReference type="SAM" id="Phobius"/>
    </source>
</evidence>
<keyword evidence="3" id="KW-0812">Transmembrane</keyword>
<feature type="transmembrane region" description="Helical" evidence="3">
    <location>
        <begin position="12"/>
        <end position="41"/>
    </location>
</feature>
<evidence type="ECO:0000259" key="4">
    <source>
        <dbReference type="SMART" id="SM00331"/>
    </source>
</evidence>
<reference evidence="5 6" key="1">
    <citation type="submission" date="2020-04" db="EMBL/GenBank/DDBJ databases">
        <title>Flammeovirga sp. SR4, a novel species isolated from seawater.</title>
        <authorList>
            <person name="Wang X."/>
        </authorList>
    </citation>
    <scope>NUCLEOTIDE SEQUENCE [LARGE SCALE GENOMIC DNA]</scope>
    <source>
        <strain evidence="5 6">ATCC 23126</strain>
    </source>
</reference>
<evidence type="ECO:0000256" key="2">
    <source>
        <dbReference type="SAM" id="Coils"/>
    </source>
</evidence>
<dbReference type="InterPro" id="IPR001932">
    <property type="entry name" value="PPM-type_phosphatase-like_dom"/>
</dbReference>